<name>A0A432ZRK2_9GAMM</name>
<evidence type="ECO:0000313" key="1">
    <source>
        <dbReference type="EMBL" id="RUO80503.1"/>
    </source>
</evidence>
<dbReference type="Proteomes" id="UP000287996">
    <property type="component" value="Unassembled WGS sequence"/>
</dbReference>
<gene>
    <name evidence="1" type="ORF">CWI84_05450</name>
</gene>
<dbReference type="EMBL" id="PIQH01000004">
    <property type="protein sequence ID" value="RUO80503.1"/>
    <property type="molecule type" value="Genomic_DNA"/>
</dbReference>
<organism evidence="1 2">
    <name type="scientific">Idiomarina tyrosinivorans</name>
    <dbReference type="NCBI Taxonomy" id="1445662"/>
    <lineage>
        <taxon>Bacteria</taxon>
        <taxon>Pseudomonadati</taxon>
        <taxon>Pseudomonadota</taxon>
        <taxon>Gammaproteobacteria</taxon>
        <taxon>Alteromonadales</taxon>
        <taxon>Idiomarinaceae</taxon>
        <taxon>Idiomarina</taxon>
    </lineage>
</organism>
<keyword evidence="2" id="KW-1185">Reference proteome</keyword>
<proteinExistence type="predicted"/>
<dbReference type="Pfam" id="PF02643">
    <property type="entry name" value="DUF192"/>
    <property type="match status" value="1"/>
</dbReference>
<evidence type="ECO:0000313" key="2">
    <source>
        <dbReference type="Proteomes" id="UP000287996"/>
    </source>
</evidence>
<sequence>MQGAQTLWPRATLMKQFSQRLIGLIGRQHLHADEAYWFPYCRAIHTFGMQQPLDLIAVDKGMQIVAVERFVLPNRSCRFRGAYGVIETLAGCYWPLEHWIGRVLTIEQGGSDESNSCRIDLCER</sequence>
<comment type="caution">
    <text evidence="1">The sequence shown here is derived from an EMBL/GenBank/DDBJ whole genome shotgun (WGS) entry which is preliminary data.</text>
</comment>
<dbReference type="AlphaFoldDB" id="A0A432ZRK2"/>
<protein>
    <recommendedName>
        <fullName evidence="3">DUF192 domain-containing protein</fullName>
    </recommendedName>
</protein>
<dbReference type="InterPro" id="IPR003795">
    <property type="entry name" value="DUF192"/>
</dbReference>
<accession>A0A432ZRK2</accession>
<evidence type="ECO:0008006" key="3">
    <source>
        <dbReference type="Google" id="ProtNLM"/>
    </source>
</evidence>
<reference evidence="1 2" key="1">
    <citation type="journal article" date="2011" name="Front. Microbiol.">
        <title>Genomic signatures of strain selection and enhancement in Bacillus atrophaeus var. globigii, a historical biowarfare simulant.</title>
        <authorList>
            <person name="Gibbons H.S."/>
            <person name="Broomall S.M."/>
            <person name="McNew L.A."/>
            <person name="Daligault H."/>
            <person name="Chapman C."/>
            <person name="Bruce D."/>
            <person name="Karavis M."/>
            <person name="Krepps M."/>
            <person name="McGregor P.A."/>
            <person name="Hong C."/>
            <person name="Park K.H."/>
            <person name="Akmal A."/>
            <person name="Feldman A."/>
            <person name="Lin J.S."/>
            <person name="Chang W.E."/>
            <person name="Higgs B.W."/>
            <person name="Demirev P."/>
            <person name="Lindquist J."/>
            <person name="Liem A."/>
            <person name="Fochler E."/>
            <person name="Read T.D."/>
            <person name="Tapia R."/>
            <person name="Johnson S."/>
            <person name="Bishop-Lilly K.A."/>
            <person name="Detter C."/>
            <person name="Han C."/>
            <person name="Sozhamannan S."/>
            <person name="Rosenzweig C.N."/>
            <person name="Skowronski E.W."/>
        </authorList>
    </citation>
    <scope>NUCLEOTIDE SEQUENCE [LARGE SCALE GENOMIC DNA]</scope>
    <source>
        <strain evidence="1 2">CC-PW-9</strain>
    </source>
</reference>
<dbReference type="Gene3D" id="2.60.120.1140">
    <property type="entry name" value="Protein of unknown function DUF192"/>
    <property type="match status" value="1"/>
</dbReference>
<dbReference type="InterPro" id="IPR038695">
    <property type="entry name" value="Saro_0823-like_sf"/>
</dbReference>